<dbReference type="GO" id="GO:0005886">
    <property type="term" value="C:plasma membrane"/>
    <property type="evidence" value="ECO:0007669"/>
    <property type="project" value="UniProtKB-SubCell"/>
</dbReference>
<evidence type="ECO:0000256" key="3">
    <source>
        <dbReference type="ARBA" id="ARBA00022475"/>
    </source>
</evidence>
<dbReference type="Pfam" id="PF13677">
    <property type="entry name" value="MotB_plug"/>
    <property type="match status" value="1"/>
</dbReference>
<dbReference type="Pfam" id="PF00691">
    <property type="entry name" value="OmpA"/>
    <property type="match status" value="1"/>
</dbReference>
<evidence type="ECO:0000256" key="6">
    <source>
        <dbReference type="ARBA" id="ARBA00023136"/>
    </source>
</evidence>
<dbReference type="PANTHER" id="PTHR30329:SF21">
    <property type="entry name" value="LIPOPROTEIN YIAD-RELATED"/>
    <property type="match status" value="1"/>
</dbReference>
<dbReference type="EMBL" id="CP048649">
    <property type="protein sequence ID" value="QIB68754.1"/>
    <property type="molecule type" value="Genomic_DNA"/>
</dbReference>
<keyword evidence="11" id="KW-1185">Reference proteome</keyword>
<dbReference type="InterPro" id="IPR025713">
    <property type="entry name" value="MotB-like_N_dom"/>
</dbReference>
<evidence type="ECO:0000313" key="11">
    <source>
        <dbReference type="Proteomes" id="UP000466848"/>
    </source>
</evidence>
<proteinExistence type="inferred from homology"/>
<evidence type="ECO:0000256" key="2">
    <source>
        <dbReference type="ARBA" id="ARBA00008914"/>
    </source>
</evidence>
<keyword evidence="4" id="KW-0812">Transmembrane</keyword>
<organism evidence="10 11">
    <name type="scientific">Aminipila butyrica</name>
    <dbReference type="NCBI Taxonomy" id="433296"/>
    <lineage>
        <taxon>Bacteria</taxon>
        <taxon>Bacillati</taxon>
        <taxon>Bacillota</taxon>
        <taxon>Clostridia</taxon>
        <taxon>Peptostreptococcales</taxon>
        <taxon>Anaerovoracaceae</taxon>
        <taxon>Aminipila</taxon>
    </lineage>
</organism>
<evidence type="ECO:0000313" key="10">
    <source>
        <dbReference type="EMBL" id="QIB68754.1"/>
    </source>
</evidence>
<feature type="region of interest" description="Disordered" evidence="8">
    <location>
        <begin position="58"/>
        <end position="88"/>
    </location>
</feature>
<keyword evidence="6 7" id="KW-0472">Membrane</keyword>
<evidence type="ECO:0000256" key="5">
    <source>
        <dbReference type="ARBA" id="ARBA00022989"/>
    </source>
</evidence>
<name>A0A858BVG1_9FIRM</name>
<keyword evidence="5" id="KW-1133">Transmembrane helix</keyword>
<evidence type="ECO:0000256" key="4">
    <source>
        <dbReference type="ARBA" id="ARBA00022692"/>
    </source>
</evidence>
<dbReference type="InterPro" id="IPR036737">
    <property type="entry name" value="OmpA-like_sf"/>
</dbReference>
<dbReference type="PROSITE" id="PS51123">
    <property type="entry name" value="OMPA_2"/>
    <property type="match status" value="1"/>
</dbReference>
<feature type="compositionally biased region" description="Low complexity" evidence="8">
    <location>
        <begin position="78"/>
        <end position="88"/>
    </location>
</feature>
<feature type="domain" description="OmpA-like" evidence="9">
    <location>
        <begin position="133"/>
        <end position="253"/>
    </location>
</feature>
<dbReference type="AlphaFoldDB" id="A0A858BVG1"/>
<dbReference type="Proteomes" id="UP000466848">
    <property type="component" value="Chromosome"/>
</dbReference>
<dbReference type="RefSeq" id="WP_163065617.1">
    <property type="nucleotide sequence ID" value="NZ_CP048649.1"/>
</dbReference>
<dbReference type="Gene3D" id="3.30.1330.60">
    <property type="entry name" value="OmpA-like domain"/>
    <property type="match status" value="1"/>
</dbReference>
<dbReference type="SUPFAM" id="SSF103088">
    <property type="entry name" value="OmpA-like"/>
    <property type="match status" value="1"/>
</dbReference>
<dbReference type="CDD" id="cd07185">
    <property type="entry name" value="OmpA_C-like"/>
    <property type="match status" value="1"/>
</dbReference>
<evidence type="ECO:0000256" key="7">
    <source>
        <dbReference type="PROSITE-ProRule" id="PRU00473"/>
    </source>
</evidence>
<gene>
    <name evidence="10" type="ORF">Ami103574_05200</name>
</gene>
<accession>A0A858BVG1</accession>
<keyword evidence="3" id="KW-1003">Cell membrane</keyword>
<evidence type="ECO:0000256" key="1">
    <source>
        <dbReference type="ARBA" id="ARBA00004162"/>
    </source>
</evidence>
<comment type="subcellular location">
    <subcellularLocation>
        <location evidence="1">Cell membrane</location>
        <topology evidence="1">Single-pass membrane protein</topology>
    </subcellularLocation>
</comment>
<reference evidence="10 11" key="1">
    <citation type="submission" date="2020-02" db="EMBL/GenBank/DDBJ databases">
        <authorList>
            <person name="Kim Y.B."/>
            <person name="Roh S.W."/>
        </authorList>
    </citation>
    <scope>NUCLEOTIDE SEQUENCE [LARGE SCALE GENOMIC DNA]</scope>
    <source>
        <strain evidence="10 11">DSM 103574</strain>
    </source>
</reference>
<feature type="compositionally biased region" description="Gly residues" evidence="8">
    <location>
        <begin position="63"/>
        <end position="77"/>
    </location>
</feature>
<protein>
    <submittedName>
        <fullName evidence="10">OmpA family protein</fullName>
    </submittedName>
</protein>
<dbReference type="InterPro" id="IPR006665">
    <property type="entry name" value="OmpA-like"/>
</dbReference>
<comment type="similarity">
    <text evidence="2">Belongs to the MotB family.</text>
</comment>
<evidence type="ECO:0000256" key="8">
    <source>
        <dbReference type="SAM" id="MobiDB-lite"/>
    </source>
</evidence>
<dbReference type="PANTHER" id="PTHR30329">
    <property type="entry name" value="STATOR ELEMENT OF FLAGELLAR MOTOR COMPLEX"/>
    <property type="match status" value="1"/>
</dbReference>
<dbReference type="KEGG" id="abut:Ami103574_05200"/>
<sequence>MARKKKHKKHEEEPNEAWLLPYSDLMTLLLAVFIVLFAVSQVDQAKAEAMAEQFQEMVSSQGSGSGTGNGTGTGAGEAGQPNALSESSVLTEEELAEYMGDYELDELEQLKAELDAKLIDEHMTASVTTSIDMRGLVVSLNNAVFFDSGSAAILTDNINTLNEVAATINTMDNYIRIEGHTDNVPMNSEQYPSNWELSSARAASVVKLFINSGVSPAKLVSVGYGEYRPVADNDTGEGRAKNRRIDIIVLSEKYNNLEKQLIE</sequence>
<evidence type="ECO:0000259" key="9">
    <source>
        <dbReference type="PROSITE" id="PS51123"/>
    </source>
</evidence>
<dbReference type="InterPro" id="IPR050330">
    <property type="entry name" value="Bact_OuterMem_StrucFunc"/>
</dbReference>